<dbReference type="PROSITE" id="PS50846">
    <property type="entry name" value="HMA_2"/>
    <property type="match status" value="1"/>
</dbReference>
<dbReference type="Gene3D" id="3.30.70.100">
    <property type="match status" value="1"/>
</dbReference>
<dbReference type="AlphaFoldDB" id="A0A5E4WC17"/>
<dbReference type="EMBL" id="CABPSB010000011">
    <property type="protein sequence ID" value="VVE20996.1"/>
    <property type="molecule type" value="Genomic_DNA"/>
</dbReference>
<dbReference type="InterPro" id="IPR036163">
    <property type="entry name" value="HMA_dom_sf"/>
</dbReference>
<evidence type="ECO:0000313" key="4">
    <source>
        <dbReference type="Proteomes" id="UP000406256"/>
    </source>
</evidence>
<feature type="region of interest" description="Disordered" evidence="1">
    <location>
        <begin position="35"/>
        <end position="60"/>
    </location>
</feature>
<dbReference type="Proteomes" id="UP000406256">
    <property type="component" value="Unassembled WGS sequence"/>
</dbReference>
<dbReference type="GO" id="GO:0046872">
    <property type="term" value="F:metal ion binding"/>
    <property type="evidence" value="ECO:0007669"/>
    <property type="project" value="InterPro"/>
</dbReference>
<evidence type="ECO:0000259" key="2">
    <source>
        <dbReference type="PROSITE" id="PS50846"/>
    </source>
</evidence>
<gene>
    <name evidence="3" type="ORF">PAN31108_03127</name>
</gene>
<proteinExistence type="predicted"/>
<accession>A0A5E4WC17</accession>
<reference evidence="3 4" key="1">
    <citation type="submission" date="2019-08" db="EMBL/GenBank/DDBJ databases">
        <authorList>
            <person name="Peeters C."/>
        </authorList>
    </citation>
    <scope>NUCLEOTIDE SEQUENCE [LARGE SCALE GENOMIC DNA]</scope>
    <source>
        <strain evidence="3 4">LMG 31108</strain>
    </source>
</reference>
<dbReference type="Pfam" id="PF00403">
    <property type="entry name" value="HMA"/>
    <property type="match status" value="1"/>
</dbReference>
<keyword evidence="4" id="KW-1185">Reference proteome</keyword>
<evidence type="ECO:0000256" key="1">
    <source>
        <dbReference type="SAM" id="MobiDB-lite"/>
    </source>
</evidence>
<evidence type="ECO:0000313" key="3">
    <source>
        <dbReference type="EMBL" id="VVE20996.1"/>
    </source>
</evidence>
<feature type="domain" description="HMA" evidence="2">
    <location>
        <begin position="61"/>
        <end position="125"/>
    </location>
</feature>
<name>A0A5E4WC17_9BURK</name>
<sequence>MKYTSFDVERRGVVTIQVPPADCLLDEWRSWATPARPASDAAQTVPVKSTHASSDPNDTDIRTSLRVRQMDCPAEMLRIHESLKGVRGLRNVDLDMTQRRITVVHSPEALKSILRILSNMNVHAELPACVVEDDPRTHGARSRFRQLVNRFLRTIRGN</sequence>
<dbReference type="InterPro" id="IPR006121">
    <property type="entry name" value="HMA_dom"/>
</dbReference>
<organism evidence="3 4">
    <name type="scientific">Pandoraea anhela</name>
    <dbReference type="NCBI Taxonomy" id="2508295"/>
    <lineage>
        <taxon>Bacteria</taxon>
        <taxon>Pseudomonadati</taxon>
        <taxon>Pseudomonadota</taxon>
        <taxon>Betaproteobacteria</taxon>
        <taxon>Burkholderiales</taxon>
        <taxon>Burkholderiaceae</taxon>
        <taxon>Pandoraea</taxon>
    </lineage>
</organism>
<feature type="compositionally biased region" description="Polar residues" evidence="1">
    <location>
        <begin position="46"/>
        <end position="56"/>
    </location>
</feature>
<protein>
    <submittedName>
        <fullName evidence="3">Copper-translocating P-type ATPase</fullName>
    </submittedName>
</protein>
<dbReference type="SUPFAM" id="SSF55008">
    <property type="entry name" value="HMA, heavy metal-associated domain"/>
    <property type="match status" value="1"/>
</dbReference>
<dbReference type="CDD" id="cd00371">
    <property type="entry name" value="HMA"/>
    <property type="match status" value="1"/>
</dbReference>